<dbReference type="EMBL" id="VCPC01000003">
    <property type="protein sequence ID" value="TMV11753.1"/>
    <property type="molecule type" value="Genomic_DNA"/>
</dbReference>
<evidence type="ECO:0000313" key="2">
    <source>
        <dbReference type="Proteomes" id="UP001191082"/>
    </source>
</evidence>
<reference evidence="1 2" key="1">
    <citation type="submission" date="2019-05" db="EMBL/GenBank/DDBJ databases">
        <title>Marivita sp. nov. isolated from sea sediment.</title>
        <authorList>
            <person name="Kim W."/>
        </authorList>
    </citation>
    <scope>NUCLEOTIDE SEQUENCE [LARGE SCALE GENOMIC DNA]</scope>
    <source>
        <strain evidence="1 2">CAU 1492</strain>
    </source>
</reference>
<organism evidence="1 2">
    <name type="scientific">Arenibacterium halophilum</name>
    <dbReference type="NCBI Taxonomy" id="2583821"/>
    <lineage>
        <taxon>Bacteria</taxon>
        <taxon>Pseudomonadati</taxon>
        <taxon>Pseudomonadota</taxon>
        <taxon>Alphaproteobacteria</taxon>
        <taxon>Rhodobacterales</taxon>
        <taxon>Paracoccaceae</taxon>
        <taxon>Arenibacterium</taxon>
    </lineage>
</organism>
<keyword evidence="2" id="KW-1185">Reference proteome</keyword>
<proteinExistence type="predicted"/>
<comment type="caution">
    <text evidence="1">The sequence shown here is derived from an EMBL/GenBank/DDBJ whole genome shotgun (WGS) entry which is preliminary data.</text>
</comment>
<gene>
    <name evidence="1" type="ORF">FGK64_15940</name>
</gene>
<accession>A0ABY2X7I2</accession>
<dbReference type="RefSeq" id="WP_138864815.1">
    <property type="nucleotide sequence ID" value="NZ_VCPC01000003.1"/>
</dbReference>
<name>A0ABY2X7I2_9RHOB</name>
<dbReference type="Proteomes" id="UP001191082">
    <property type="component" value="Unassembled WGS sequence"/>
</dbReference>
<protein>
    <submittedName>
        <fullName evidence="1">Uncharacterized protein</fullName>
    </submittedName>
</protein>
<evidence type="ECO:0000313" key="1">
    <source>
        <dbReference type="EMBL" id="TMV11753.1"/>
    </source>
</evidence>
<sequence length="84" mass="9756">MHVEITQEDTTEQDDIAREKIFRQKSCVFADMDDRNQVSQGDPRHIPTRCRQDLTKGFDARFRISFRAIMLRLQNSLAKASAIS</sequence>